<keyword evidence="8" id="KW-1133">Transmembrane helix</keyword>
<dbReference type="VEuPathDB" id="TrichDB:TVAG_227060"/>
<dbReference type="CDD" id="cd00053">
    <property type="entry name" value="EGF"/>
    <property type="match status" value="1"/>
</dbReference>
<feature type="active site" description="Charge relay system" evidence="6 7">
    <location>
        <position position="246"/>
    </location>
</feature>
<feature type="domain" description="EGF-like" evidence="9 10">
    <location>
        <begin position="782"/>
        <end position="793"/>
    </location>
</feature>
<keyword evidence="2 7" id="KW-0645">Protease</keyword>
<dbReference type="PROSITE" id="PS01186">
    <property type="entry name" value="EGF_2"/>
    <property type="match status" value="1"/>
</dbReference>
<evidence type="ECO:0000256" key="3">
    <source>
        <dbReference type="ARBA" id="ARBA00022801"/>
    </source>
</evidence>
<evidence type="ECO:0000256" key="2">
    <source>
        <dbReference type="ARBA" id="ARBA00022670"/>
    </source>
</evidence>
<dbReference type="InterPro" id="IPR000209">
    <property type="entry name" value="Peptidase_S8/S53_dom"/>
</dbReference>
<dbReference type="InterPro" id="IPR051048">
    <property type="entry name" value="Peptidase_S8/S53_subtilisin"/>
</dbReference>
<dbReference type="SUPFAM" id="SSF52743">
    <property type="entry name" value="Subtilisin-like"/>
    <property type="match status" value="1"/>
</dbReference>
<proteinExistence type="inferred from homology"/>
<dbReference type="InterPro" id="IPR023828">
    <property type="entry name" value="Peptidase_S8_Ser-AS"/>
</dbReference>
<dbReference type="GO" id="GO:0004252">
    <property type="term" value="F:serine-type endopeptidase activity"/>
    <property type="evidence" value="ECO:0000318"/>
    <property type="project" value="GO_Central"/>
</dbReference>
<sequence>MVSAPFLEVTGQQDIRYSRSTQSVNYGWFYIHLLVTLSSDQGKILSEEFPNKFETYNIVHPDYYLMHLNENEFEKMKNYKTVEIFTVKRTRIAQDDVESGDFLIRAYQGWTPDNPNVKFTSLGFGFFVVYNADKSDYINDPNIISIQEHHPNELENRFSVGFIQNPNNILPEIDNKHNMIARPLHKLGLTGKGQIVHVADSGIDYNHHFFYDPDHPKLEFNKTMPNHRKIYRYDTIADTSDYEGGHGSHVCGILAGKSINNQSFASQYDGIAPDAKIMILDTIIGGISNKSSKIKNIELDFDIEQRYKEIANERVGIASNSFGETIYTDLTYIYDIVTYQHKDILIVKSAGNRLGPLTVGTFGDSKNVFTVGNVYKPYTWRIDQGNVTYQFVLKNGEKINSTFSNVSDANLVDVQSNLLDLKNMDVSDGPMVGKLWAVIDNNEDICTIAQSARDKRAFGIVYLDEKDPCNENYVAQFAVKTKEELQKINNSTRVTINQLSTDKPLDINLYKVSSQGPGYSGVTKPDIVAPGAFIYSAYSRGNNSVFKEDYSMSTLITKSGTSMSCPLMAGSAALVRQYFMEGWFNEKKGKGFVPTASLLKAVIMNSGKPVNKSLFKDNAVGYGLPNLYDSLGFGVNKLGFFDNISIQPEEKQEFKIVVTEDCDLSITLSYADAPLAYTANRILYAQVNLLLEDEKGTLYSANDLGDLLDEYTSTHNRIKIKAHKGTYKVHVISGYFDKKVKIEYSLALLAKFSEFTQLSKAESEKICPGNCTGNGKCVNGLCVCKEGWTGTVCQTFVGQGKLSNPYSVKIDSRYPGWLSFDVKKSKNYKLSIKPDYNDERLRICFDDKLGVVGNQRQHCYESKREFVNVTDIKSSTGKLYLAIYKTVKIGSMRFSLEEDNAYKLDKTKLYMILMYSFAALFVLSVIVIIIVVIKCKKSNKIPKDQLSELTNPLVI</sequence>
<dbReference type="PANTHER" id="PTHR43399:SF4">
    <property type="entry name" value="CELL WALL-ASSOCIATED PROTEASE"/>
    <property type="match status" value="1"/>
</dbReference>
<dbReference type="PROSITE" id="PS00137">
    <property type="entry name" value="SUBTILASE_HIS"/>
    <property type="match status" value="1"/>
</dbReference>
<gene>
    <name evidence="11" type="ORF">TVAG_227060</name>
</gene>
<evidence type="ECO:0000256" key="6">
    <source>
        <dbReference type="PIRSR" id="PIRSR615500-1"/>
    </source>
</evidence>
<dbReference type="CDD" id="cd04842">
    <property type="entry name" value="Peptidases_S8_Kp43_protease"/>
    <property type="match status" value="1"/>
</dbReference>
<dbReference type="PANTHER" id="PTHR43399">
    <property type="entry name" value="SUBTILISIN-RELATED"/>
    <property type="match status" value="1"/>
</dbReference>
<evidence type="ECO:0000256" key="1">
    <source>
        <dbReference type="ARBA" id="ARBA00011073"/>
    </source>
</evidence>
<dbReference type="InterPro" id="IPR034058">
    <property type="entry name" value="TagA/B/C/D_pept_dom"/>
</dbReference>
<keyword evidence="3 7" id="KW-0378">Hydrolase</keyword>
<dbReference type="Gene3D" id="3.40.50.200">
    <property type="entry name" value="Peptidase S8/S53 domain"/>
    <property type="match status" value="2"/>
</dbReference>
<dbReference type="AlphaFoldDB" id="A2FFV0"/>
<evidence type="ECO:0000256" key="5">
    <source>
        <dbReference type="ARBA" id="ARBA00023180"/>
    </source>
</evidence>
<dbReference type="InterPro" id="IPR008979">
    <property type="entry name" value="Galactose-bd-like_sf"/>
</dbReference>
<reference evidence="11" key="1">
    <citation type="submission" date="2006-10" db="EMBL/GenBank/DDBJ databases">
        <authorList>
            <person name="Amadeo P."/>
            <person name="Zhao Q."/>
            <person name="Wortman J."/>
            <person name="Fraser-Liggett C."/>
            <person name="Carlton J."/>
        </authorList>
    </citation>
    <scope>NUCLEOTIDE SEQUENCE</scope>
    <source>
        <strain evidence="11">G3</strain>
    </source>
</reference>
<dbReference type="VEuPathDB" id="TrichDB:TVAGG3_0803170"/>
<reference evidence="11" key="2">
    <citation type="journal article" date="2007" name="Science">
        <title>Draft genome sequence of the sexually transmitted pathogen Trichomonas vaginalis.</title>
        <authorList>
            <person name="Carlton J.M."/>
            <person name="Hirt R.P."/>
            <person name="Silva J.C."/>
            <person name="Delcher A.L."/>
            <person name="Schatz M."/>
            <person name="Zhao Q."/>
            <person name="Wortman J.R."/>
            <person name="Bidwell S.L."/>
            <person name="Alsmark U.C.M."/>
            <person name="Besteiro S."/>
            <person name="Sicheritz-Ponten T."/>
            <person name="Noel C.J."/>
            <person name="Dacks J.B."/>
            <person name="Foster P.G."/>
            <person name="Simillion C."/>
            <person name="Van de Peer Y."/>
            <person name="Miranda-Saavedra D."/>
            <person name="Barton G.J."/>
            <person name="Westrop G.D."/>
            <person name="Mueller S."/>
            <person name="Dessi D."/>
            <person name="Fiori P.L."/>
            <person name="Ren Q."/>
            <person name="Paulsen I."/>
            <person name="Zhang H."/>
            <person name="Bastida-Corcuera F.D."/>
            <person name="Simoes-Barbosa A."/>
            <person name="Brown M.T."/>
            <person name="Hayes R.D."/>
            <person name="Mukherjee M."/>
            <person name="Okumura C.Y."/>
            <person name="Schneider R."/>
            <person name="Smith A.J."/>
            <person name="Vanacova S."/>
            <person name="Villalvazo M."/>
            <person name="Haas B.J."/>
            <person name="Pertea M."/>
            <person name="Feldblyum T.V."/>
            <person name="Utterback T.R."/>
            <person name="Shu C.L."/>
            <person name="Osoegawa K."/>
            <person name="de Jong P.J."/>
            <person name="Hrdy I."/>
            <person name="Horvathova L."/>
            <person name="Zubacova Z."/>
            <person name="Dolezal P."/>
            <person name="Malik S.B."/>
            <person name="Logsdon J.M. Jr."/>
            <person name="Henze K."/>
            <person name="Gupta A."/>
            <person name="Wang C.C."/>
            <person name="Dunne R.L."/>
            <person name="Upcroft J.A."/>
            <person name="Upcroft P."/>
            <person name="White O."/>
            <person name="Salzberg S.L."/>
            <person name="Tang P."/>
            <person name="Chiu C.-H."/>
            <person name="Lee Y.-S."/>
            <person name="Embley T.M."/>
            <person name="Coombs G.H."/>
            <person name="Mottram J.C."/>
            <person name="Tachezy J."/>
            <person name="Fraser-Liggett C.M."/>
            <person name="Johnson P.J."/>
        </authorList>
    </citation>
    <scope>NUCLEOTIDE SEQUENCE [LARGE SCALE GENOMIC DNA]</scope>
    <source>
        <strain evidence="11">G3</strain>
    </source>
</reference>
<evidence type="ECO:0000256" key="7">
    <source>
        <dbReference type="PROSITE-ProRule" id="PRU01240"/>
    </source>
</evidence>
<keyword evidence="5" id="KW-0325">Glycoprotein</keyword>
<dbReference type="PROSITE" id="PS00138">
    <property type="entry name" value="SUBTILASE_SER"/>
    <property type="match status" value="1"/>
</dbReference>
<dbReference type="OrthoDB" id="509353at2759"/>
<evidence type="ECO:0000256" key="4">
    <source>
        <dbReference type="ARBA" id="ARBA00022825"/>
    </source>
</evidence>
<feature type="active site" description="Charge relay system" evidence="6 7">
    <location>
        <position position="200"/>
    </location>
</feature>
<evidence type="ECO:0000259" key="9">
    <source>
        <dbReference type="PROSITE" id="PS00022"/>
    </source>
</evidence>
<dbReference type="PRINTS" id="PR00723">
    <property type="entry name" value="SUBTILISIN"/>
</dbReference>
<evidence type="ECO:0000313" key="12">
    <source>
        <dbReference type="Proteomes" id="UP000001542"/>
    </source>
</evidence>
<dbReference type="Proteomes" id="UP000001542">
    <property type="component" value="Unassembled WGS sequence"/>
</dbReference>
<dbReference type="InterPro" id="IPR000742">
    <property type="entry name" value="EGF"/>
</dbReference>
<dbReference type="RefSeq" id="XP_001309141.1">
    <property type="nucleotide sequence ID" value="XM_001309140.1"/>
</dbReference>
<accession>A2FFV0</accession>
<dbReference type="KEGG" id="tva:4753976"/>
<organism evidence="11 12">
    <name type="scientific">Trichomonas vaginalis (strain ATCC PRA-98 / G3)</name>
    <dbReference type="NCBI Taxonomy" id="412133"/>
    <lineage>
        <taxon>Eukaryota</taxon>
        <taxon>Metamonada</taxon>
        <taxon>Parabasalia</taxon>
        <taxon>Trichomonadida</taxon>
        <taxon>Trichomonadidae</taxon>
        <taxon>Trichomonas</taxon>
    </lineage>
</organism>
<keyword evidence="4 7" id="KW-0720">Serine protease</keyword>
<evidence type="ECO:0000313" key="11">
    <source>
        <dbReference type="EMBL" id="EAX96211.1"/>
    </source>
</evidence>
<keyword evidence="8" id="KW-0812">Transmembrane</keyword>
<keyword evidence="12" id="KW-1185">Reference proteome</keyword>
<evidence type="ECO:0000259" key="10">
    <source>
        <dbReference type="PROSITE" id="PS01186"/>
    </source>
</evidence>
<feature type="active site" description="Charge relay system" evidence="6 7">
    <location>
        <position position="562"/>
    </location>
</feature>
<dbReference type="Pfam" id="PF00082">
    <property type="entry name" value="Peptidase_S8"/>
    <property type="match status" value="1"/>
</dbReference>
<dbReference type="Pfam" id="PF23106">
    <property type="entry name" value="EGF_Teneurin"/>
    <property type="match status" value="1"/>
</dbReference>
<dbReference type="PROSITE" id="PS51892">
    <property type="entry name" value="SUBTILASE"/>
    <property type="match status" value="1"/>
</dbReference>
<protein>
    <submittedName>
        <fullName evidence="11">Clan SB, family S8, subtilisin-like serine peptidase</fullName>
    </submittedName>
</protein>
<dbReference type="Gene3D" id="2.10.25.10">
    <property type="entry name" value="Laminin"/>
    <property type="match status" value="1"/>
</dbReference>
<feature type="transmembrane region" description="Helical" evidence="8">
    <location>
        <begin position="909"/>
        <end position="933"/>
    </location>
</feature>
<dbReference type="InterPro" id="IPR022398">
    <property type="entry name" value="Peptidase_S8_His-AS"/>
</dbReference>
<dbReference type="InterPro" id="IPR036852">
    <property type="entry name" value="Peptidase_S8/S53_dom_sf"/>
</dbReference>
<dbReference type="Gene3D" id="2.60.120.380">
    <property type="match status" value="1"/>
</dbReference>
<evidence type="ECO:0000256" key="8">
    <source>
        <dbReference type="SAM" id="Phobius"/>
    </source>
</evidence>
<keyword evidence="8" id="KW-0472">Membrane</keyword>
<name>A2FFV0_TRIV3</name>
<dbReference type="EMBL" id="DS113769">
    <property type="protein sequence ID" value="EAX96211.1"/>
    <property type="molecule type" value="Genomic_DNA"/>
</dbReference>
<dbReference type="InParanoid" id="A2FFV0"/>
<dbReference type="InterPro" id="IPR015500">
    <property type="entry name" value="Peptidase_S8_subtilisin-rel"/>
</dbReference>
<dbReference type="SUPFAM" id="SSF49785">
    <property type="entry name" value="Galactose-binding domain-like"/>
    <property type="match status" value="1"/>
</dbReference>
<dbReference type="FunFam" id="2.10.25.10:FF:000001">
    <property type="entry name" value="Tenascin C"/>
    <property type="match status" value="1"/>
</dbReference>
<comment type="similarity">
    <text evidence="1 7">Belongs to the peptidase S8 family.</text>
</comment>
<dbReference type="PROSITE" id="PS00022">
    <property type="entry name" value="EGF_1"/>
    <property type="match status" value="1"/>
</dbReference>
<dbReference type="GO" id="GO:0006508">
    <property type="term" value="P:proteolysis"/>
    <property type="evidence" value="ECO:0000318"/>
    <property type="project" value="GO_Central"/>
</dbReference>